<proteinExistence type="predicted"/>
<organism evidence="2 3">
    <name type="scientific">Helicoverpa armigera</name>
    <name type="common">Cotton bollworm</name>
    <name type="synonym">Heliothis armigera</name>
    <dbReference type="NCBI Taxonomy" id="29058"/>
    <lineage>
        <taxon>Eukaryota</taxon>
        <taxon>Metazoa</taxon>
        <taxon>Ecdysozoa</taxon>
        <taxon>Arthropoda</taxon>
        <taxon>Hexapoda</taxon>
        <taxon>Insecta</taxon>
        <taxon>Pterygota</taxon>
        <taxon>Neoptera</taxon>
        <taxon>Endopterygota</taxon>
        <taxon>Lepidoptera</taxon>
        <taxon>Glossata</taxon>
        <taxon>Ditrysia</taxon>
        <taxon>Noctuoidea</taxon>
        <taxon>Noctuidae</taxon>
        <taxon>Heliothinae</taxon>
        <taxon>Helicoverpa</taxon>
    </lineage>
</organism>
<dbReference type="AlphaFoldDB" id="A0A2W1BYT6"/>
<protein>
    <submittedName>
        <fullName evidence="2">Uncharacterized protein</fullName>
    </submittedName>
</protein>
<feature type="region of interest" description="Disordered" evidence="1">
    <location>
        <begin position="1"/>
        <end position="33"/>
    </location>
</feature>
<dbReference type="EMBL" id="KZ149915">
    <property type="protein sequence ID" value="PZC77990.1"/>
    <property type="molecule type" value="Genomic_DNA"/>
</dbReference>
<reference evidence="2 3" key="1">
    <citation type="journal article" date="2017" name="BMC Biol.">
        <title>Genomic innovations, transcriptional plasticity and gene loss underlying the evolution and divergence of two highly polyphagous and invasive Helicoverpa pest species.</title>
        <authorList>
            <person name="Pearce S.L."/>
            <person name="Clarke D.F."/>
            <person name="East P.D."/>
            <person name="Elfekih S."/>
            <person name="Gordon K.H."/>
            <person name="Jermiin L.S."/>
            <person name="McGaughran A."/>
            <person name="Oakeshott J.G."/>
            <person name="Papanikolaou A."/>
            <person name="Perera O.P."/>
            <person name="Rane R.V."/>
            <person name="Richards S."/>
            <person name="Tay W.T."/>
            <person name="Walsh T.K."/>
            <person name="Anderson A."/>
            <person name="Anderson C.J."/>
            <person name="Asgari S."/>
            <person name="Board P.G."/>
            <person name="Bretschneider A."/>
            <person name="Campbell P.M."/>
            <person name="Chertemps T."/>
            <person name="Christeller J.T."/>
            <person name="Coppin C.W."/>
            <person name="Downes S.J."/>
            <person name="Duan G."/>
            <person name="Farnsworth C.A."/>
            <person name="Good R.T."/>
            <person name="Han L.B."/>
            <person name="Han Y.C."/>
            <person name="Hatje K."/>
            <person name="Horne I."/>
            <person name="Huang Y.P."/>
            <person name="Hughes D.S."/>
            <person name="Jacquin-Joly E."/>
            <person name="James W."/>
            <person name="Jhangiani S."/>
            <person name="Kollmar M."/>
            <person name="Kuwar S.S."/>
            <person name="Li S."/>
            <person name="Liu N.Y."/>
            <person name="Maibeche M.T."/>
            <person name="Miller J.R."/>
            <person name="Montagne N."/>
            <person name="Perry T."/>
            <person name="Qu J."/>
            <person name="Song S.V."/>
            <person name="Sutton G.G."/>
            <person name="Vogel H."/>
            <person name="Walenz B.P."/>
            <person name="Xu W."/>
            <person name="Zhang H.J."/>
            <person name="Zou Z."/>
            <person name="Batterham P."/>
            <person name="Edwards O.R."/>
            <person name="Feyereisen R."/>
            <person name="Gibbs R.A."/>
            <person name="Heckel D.G."/>
            <person name="McGrath A."/>
            <person name="Robin C."/>
            <person name="Scherer S.E."/>
            <person name="Worley K.C."/>
            <person name="Wu Y.D."/>
        </authorList>
    </citation>
    <scope>NUCLEOTIDE SEQUENCE [LARGE SCALE GENOMIC DNA]</scope>
    <source>
        <strain evidence="2">Harm_GR_Male_#8</strain>
        <tissue evidence="2">Whole organism</tissue>
    </source>
</reference>
<dbReference type="Proteomes" id="UP000249218">
    <property type="component" value="Unassembled WGS sequence"/>
</dbReference>
<evidence type="ECO:0000313" key="3">
    <source>
        <dbReference type="Proteomes" id="UP000249218"/>
    </source>
</evidence>
<feature type="compositionally biased region" description="Polar residues" evidence="1">
    <location>
        <begin position="8"/>
        <end position="18"/>
    </location>
</feature>
<gene>
    <name evidence="2" type="primary">HaOG202732</name>
    <name evidence="2" type="ORF">B5X24_HaOG202732</name>
</gene>
<evidence type="ECO:0000256" key="1">
    <source>
        <dbReference type="SAM" id="MobiDB-lite"/>
    </source>
</evidence>
<keyword evidence="3" id="KW-1185">Reference proteome</keyword>
<sequence>MVSLLEMSLNTTEESLNSVDVGEDEECGPTRNEVNTPNIDIRLSGYDIEMCPNTEVSMCICRAIEDAIRCIKDSLCAMGLLESFA</sequence>
<evidence type="ECO:0000313" key="2">
    <source>
        <dbReference type="EMBL" id="PZC77990.1"/>
    </source>
</evidence>
<accession>A0A2W1BYT6</accession>
<name>A0A2W1BYT6_HELAM</name>